<dbReference type="AlphaFoldDB" id="A0A7T5JNX6"/>
<dbReference type="Proteomes" id="UP000677234">
    <property type="component" value="Chromosome"/>
</dbReference>
<gene>
    <name evidence="2" type="ORF">JD108_00175</name>
    <name evidence="3" type="ORF">KDJ56_00175</name>
</gene>
<evidence type="ECO:0000256" key="1">
    <source>
        <dbReference type="SAM" id="MobiDB-lite"/>
    </source>
</evidence>
<name>A0A7T5JNX6_9BACL</name>
<reference evidence="2 4" key="1">
    <citation type="submission" date="2020-12" db="EMBL/GenBank/DDBJ databases">
        <title>strain FJAT-54423T represents a novel species of the genus Brevibacillus.</title>
        <authorList>
            <person name="Tang R."/>
        </authorList>
    </citation>
    <scope>NUCLEOTIDE SEQUENCE [LARGE SCALE GENOMIC DNA]</scope>
    <source>
        <strain evidence="2 4">FJAT-54423</strain>
    </source>
</reference>
<evidence type="ECO:0000313" key="2">
    <source>
        <dbReference type="EMBL" id="QQE74490.1"/>
    </source>
</evidence>
<dbReference type="KEGG" id="bcop:JD108_00175"/>
<evidence type="ECO:0000313" key="4">
    <source>
        <dbReference type="Proteomes" id="UP000595847"/>
    </source>
</evidence>
<reference evidence="3" key="2">
    <citation type="submission" date="2021-04" db="EMBL/GenBank/DDBJ databases">
        <title>Brevibacillus composti FJAT-54423, complete genome.</title>
        <authorList>
            <person name="Tang R."/>
        </authorList>
    </citation>
    <scope>NUCLEOTIDE SEQUENCE</scope>
    <source>
        <strain evidence="3">FJAT-54424</strain>
    </source>
</reference>
<sequence>MTDHDDRSQLIYQPETRVPVGSIDKRRVTAQKSDEKYPIPRAHPVPWQED</sequence>
<dbReference type="EMBL" id="CP073708">
    <property type="protein sequence ID" value="QUO41572.1"/>
    <property type="molecule type" value="Genomic_DNA"/>
</dbReference>
<organism evidence="2 4">
    <name type="scientific">Brevibacillus composti</name>
    <dbReference type="NCBI Taxonomy" id="2796470"/>
    <lineage>
        <taxon>Bacteria</taxon>
        <taxon>Bacillati</taxon>
        <taxon>Bacillota</taxon>
        <taxon>Bacilli</taxon>
        <taxon>Bacillales</taxon>
        <taxon>Paenibacillaceae</taxon>
        <taxon>Brevibacillus</taxon>
    </lineage>
</organism>
<dbReference type="EMBL" id="CP066308">
    <property type="protein sequence ID" value="QQE74490.1"/>
    <property type="molecule type" value="Genomic_DNA"/>
</dbReference>
<evidence type="ECO:0000313" key="3">
    <source>
        <dbReference type="EMBL" id="QUO41572.1"/>
    </source>
</evidence>
<keyword evidence="5" id="KW-1185">Reference proteome</keyword>
<evidence type="ECO:0000313" key="5">
    <source>
        <dbReference type="Proteomes" id="UP000677234"/>
    </source>
</evidence>
<accession>A0A7T5JNX6</accession>
<feature type="region of interest" description="Disordered" evidence="1">
    <location>
        <begin position="1"/>
        <end position="50"/>
    </location>
</feature>
<protein>
    <submittedName>
        <fullName evidence="2">Uncharacterized protein</fullName>
    </submittedName>
</protein>
<dbReference type="Proteomes" id="UP000595847">
    <property type="component" value="Chromosome"/>
</dbReference>
<proteinExistence type="predicted"/>
<dbReference type="RefSeq" id="WP_198828069.1">
    <property type="nucleotide sequence ID" value="NZ_CP066308.1"/>
</dbReference>
<feature type="compositionally biased region" description="Basic and acidic residues" evidence="1">
    <location>
        <begin position="23"/>
        <end position="38"/>
    </location>
</feature>